<keyword evidence="3 5" id="KW-0479">Metal-binding</keyword>
<keyword evidence="4 5" id="KW-0408">Iron</keyword>
<keyword evidence="9" id="KW-1185">Reference proteome</keyword>
<keyword evidence="6" id="KW-0560">Oxidoreductase</keyword>
<dbReference type="AlphaFoldDB" id="A0AAV9HNU2"/>
<dbReference type="InterPro" id="IPR001128">
    <property type="entry name" value="Cyt_P450"/>
</dbReference>
<evidence type="ECO:0000256" key="2">
    <source>
        <dbReference type="ARBA" id="ARBA00022617"/>
    </source>
</evidence>
<dbReference type="GO" id="GO:0020037">
    <property type="term" value="F:heme binding"/>
    <property type="evidence" value="ECO:0007669"/>
    <property type="project" value="InterPro"/>
</dbReference>
<keyword evidence="6" id="KW-0503">Monooxygenase</keyword>
<comment type="caution">
    <text evidence="8">The sequence shown here is derived from an EMBL/GenBank/DDBJ whole genome shotgun (WGS) entry which is preliminary data.</text>
</comment>
<evidence type="ECO:0000256" key="5">
    <source>
        <dbReference type="PIRSR" id="PIRSR602401-1"/>
    </source>
</evidence>
<evidence type="ECO:0000256" key="1">
    <source>
        <dbReference type="ARBA" id="ARBA00001971"/>
    </source>
</evidence>
<protein>
    <submittedName>
        <fullName evidence="8">Cytochrome P450</fullName>
    </submittedName>
</protein>
<dbReference type="Proteomes" id="UP001321749">
    <property type="component" value="Unassembled WGS sequence"/>
</dbReference>
<comment type="cofactor">
    <cofactor evidence="1 5">
        <name>heme</name>
        <dbReference type="ChEBI" id="CHEBI:30413"/>
    </cofactor>
</comment>
<dbReference type="PRINTS" id="PR00385">
    <property type="entry name" value="P450"/>
</dbReference>
<dbReference type="PROSITE" id="PS00086">
    <property type="entry name" value="CYTOCHROME_P450"/>
    <property type="match status" value="1"/>
</dbReference>
<sequence>MFVDNIIPWHWQVIAGVAILGYPCICALYNLYFHPLSKVPGPALWSAFRIRYVWSQLSGNIIRDCNDLHKKYGHVVRVAPDQVSISRRDVWSDAFQKQGEAQYPKDPRWWDPLPGLAAVGIFGTADPDKHARIRKLISPAFGPRALASQEPILQQYSSLLVSRLRALVASNCGQKWGKPVDVVEWLNFTTFDIFGDLAFAESFECLSNSQYHAWVAVLFNHAKAVVYGALPNYYPWFAYVFKKMMPASMKQLLREQNQFIADRLDRRFKALDRPDAMSHIIKQMEAGNPGISDDELCITVMELVTAGSETTATLLSGTVNYLVSNPEKLRILTAEIRSRFKEEKEITLDALRNDAPYLNAVLNEGLRMAPPVPCLPPRKVPAGGRTVCGTYLPQDAIFDVQIYLMNRDPEYWHSPESFRPERWLPEASTNPKSPHFNDQRQACQPFSVGGKSCFGQHLAWAEIRLILAKLLWAFDIEAAAGKEKVAWEELKVYMFYDKKPVWVRLKVRNDSG</sequence>
<feature type="transmembrane region" description="Helical" evidence="7">
    <location>
        <begin position="12"/>
        <end position="32"/>
    </location>
</feature>
<dbReference type="CDD" id="cd11058">
    <property type="entry name" value="CYP60B-like"/>
    <property type="match status" value="1"/>
</dbReference>
<reference evidence="8" key="2">
    <citation type="submission" date="2023-06" db="EMBL/GenBank/DDBJ databases">
        <authorList>
            <consortium name="Lawrence Berkeley National Laboratory"/>
            <person name="Mondo S.J."/>
            <person name="Hensen N."/>
            <person name="Bonometti L."/>
            <person name="Westerberg I."/>
            <person name="Brannstrom I.O."/>
            <person name="Guillou S."/>
            <person name="Cros-Aarteil S."/>
            <person name="Calhoun S."/>
            <person name="Haridas S."/>
            <person name="Kuo A."/>
            <person name="Pangilinan J."/>
            <person name="Riley R."/>
            <person name="Labutti K."/>
            <person name="Andreopoulos B."/>
            <person name="Lipzen A."/>
            <person name="Chen C."/>
            <person name="Yanf M."/>
            <person name="Daum C."/>
            <person name="Ng V."/>
            <person name="Clum A."/>
            <person name="Steindorff A."/>
            <person name="Ohm R."/>
            <person name="Martin F."/>
            <person name="Silar P."/>
            <person name="Natvig D."/>
            <person name="Lalanne C."/>
            <person name="Gautier V."/>
            <person name="Ament-Velasquez S.L."/>
            <person name="Kruys A."/>
            <person name="Hutchinson M.I."/>
            <person name="Powell A.J."/>
            <person name="Barry K."/>
            <person name="Miller A.N."/>
            <person name="Grigoriev I.V."/>
            <person name="Debuchy R."/>
            <person name="Gladieux P."/>
            <person name="Thoren M.H."/>
            <person name="Johannesson H."/>
        </authorList>
    </citation>
    <scope>NUCLEOTIDE SEQUENCE</scope>
    <source>
        <strain evidence="8">PSN324</strain>
    </source>
</reference>
<comment type="similarity">
    <text evidence="6">Belongs to the cytochrome P450 family.</text>
</comment>
<dbReference type="GO" id="GO:0016705">
    <property type="term" value="F:oxidoreductase activity, acting on paired donors, with incorporation or reduction of molecular oxygen"/>
    <property type="evidence" value="ECO:0007669"/>
    <property type="project" value="InterPro"/>
</dbReference>
<dbReference type="Gene3D" id="1.10.630.10">
    <property type="entry name" value="Cytochrome P450"/>
    <property type="match status" value="1"/>
</dbReference>
<keyword evidence="7" id="KW-1133">Transmembrane helix</keyword>
<name>A0AAV9HNU2_9PEZI</name>
<proteinExistence type="inferred from homology"/>
<dbReference type="PRINTS" id="PR00463">
    <property type="entry name" value="EP450I"/>
</dbReference>
<evidence type="ECO:0000256" key="3">
    <source>
        <dbReference type="ARBA" id="ARBA00022723"/>
    </source>
</evidence>
<dbReference type="GO" id="GO:0005506">
    <property type="term" value="F:iron ion binding"/>
    <property type="evidence" value="ECO:0007669"/>
    <property type="project" value="InterPro"/>
</dbReference>
<organism evidence="8 9">
    <name type="scientific">Cladorrhinum samala</name>
    <dbReference type="NCBI Taxonomy" id="585594"/>
    <lineage>
        <taxon>Eukaryota</taxon>
        <taxon>Fungi</taxon>
        <taxon>Dikarya</taxon>
        <taxon>Ascomycota</taxon>
        <taxon>Pezizomycotina</taxon>
        <taxon>Sordariomycetes</taxon>
        <taxon>Sordariomycetidae</taxon>
        <taxon>Sordariales</taxon>
        <taxon>Podosporaceae</taxon>
        <taxon>Cladorrhinum</taxon>
    </lineage>
</organism>
<keyword evidence="2 5" id="KW-0349">Heme</keyword>
<reference evidence="8" key="1">
    <citation type="journal article" date="2023" name="Mol. Phylogenet. Evol.">
        <title>Genome-scale phylogeny and comparative genomics of the fungal order Sordariales.</title>
        <authorList>
            <person name="Hensen N."/>
            <person name="Bonometti L."/>
            <person name="Westerberg I."/>
            <person name="Brannstrom I.O."/>
            <person name="Guillou S."/>
            <person name="Cros-Aarteil S."/>
            <person name="Calhoun S."/>
            <person name="Haridas S."/>
            <person name="Kuo A."/>
            <person name="Mondo S."/>
            <person name="Pangilinan J."/>
            <person name="Riley R."/>
            <person name="LaButti K."/>
            <person name="Andreopoulos B."/>
            <person name="Lipzen A."/>
            <person name="Chen C."/>
            <person name="Yan M."/>
            <person name="Daum C."/>
            <person name="Ng V."/>
            <person name="Clum A."/>
            <person name="Steindorff A."/>
            <person name="Ohm R.A."/>
            <person name="Martin F."/>
            <person name="Silar P."/>
            <person name="Natvig D.O."/>
            <person name="Lalanne C."/>
            <person name="Gautier V."/>
            <person name="Ament-Velasquez S.L."/>
            <person name="Kruys A."/>
            <person name="Hutchinson M.I."/>
            <person name="Powell A.J."/>
            <person name="Barry K."/>
            <person name="Miller A.N."/>
            <person name="Grigoriev I.V."/>
            <person name="Debuchy R."/>
            <person name="Gladieux P."/>
            <person name="Hiltunen Thoren M."/>
            <person name="Johannesson H."/>
        </authorList>
    </citation>
    <scope>NUCLEOTIDE SEQUENCE</scope>
    <source>
        <strain evidence="8">PSN324</strain>
    </source>
</reference>
<dbReference type="PANTHER" id="PTHR24305:SF199">
    <property type="entry name" value="P450, PUTATIVE (EUROFUNG)-RELATED"/>
    <property type="match status" value="1"/>
</dbReference>
<dbReference type="PANTHER" id="PTHR24305">
    <property type="entry name" value="CYTOCHROME P450"/>
    <property type="match status" value="1"/>
</dbReference>
<dbReference type="InterPro" id="IPR017972">
    <property type="entry name" value="Cyt_P450_CS"/>
</dbReference>
<evidence type="ECO:0000313" key="9">
    <source>
        <dbReference type="Proteomes" id="UP001321749"/>
    </source>
</evidence>
<keyword evidence="7" id="KW-0472">Membrane</keyword>
<evidence type="ECO:0000256" key="4">
    <source>
        <dbReference type="ARBA" id="ARBA00023004"/>
    </source>
</evidence>
<dbReference type="InterPro" id="IPR036396">
    <property type="entry name" value="Cyt_P450_sf"/>
</dbReference>
<dbReference type="InterPro" id="IPR050121">
    <property type="entry name" value="Cytochrome_P450_monoxygenase"/>
</dbReference>
<feature type="binding site" description="axial binding residue" evidence="5">
    <location>
        <position position="453"/>
    </location>
    <ligand>
        <name>heme</name>
        <dbReference type="ChEBI" id="CHEBI:30413"/>
    </ligand>
    <ligandPart>
        <name>Fe</name>
        <dbReference type="ChEBI" id="CHEBI:18248"/>
    </ligandPart>
</feature>
<evidence type="ECO:0000256" key="6">
    <source>
        <dbReference type="RuleBase" id="RU000461"/>
    </source>
</evidence>
<accession>A0AAV9HNU2</accession>
<evidence type="ECO:0000313" key="8">
    <source>
        <dbReference type="EMBL" id="KAK4461218.1"/>
    </source>
</evidence>
<dbReference type="Pfam" id="PF00067">
    <property type="entry name" value="p450"/>
    <property type="match status" value="1"/>
</dbReference>
<dbReference type="GO" id="GO:0004497">
    <property type="term" value="F:monooxygenase activity"/>
    <property type="evidence" value="ECO:0007669"/>
    <property type="project" value="UniProtKB-KW"/>
</dbReference>
<gene>
    <name evidence="8" type="ORF">QBC42DRAFT_297900</name>
</gene>
<dbReference type="EMBL" id="MU864995">
    <property type="protein sequence ID" value="KAK4461218.1"/>
    <property type="molecule type" value="Genomic_DNA"/>
</dbReference>
<evidence type="ECO:0000256" key="7">
    <source>
        <dbReference type="SAM" id="Phobius"/>
    </source>
</evidence>
<dbReference type="InterPro" id="IPR002401">
    <property type="entry name" value="Cyt_P450_E_grp-I"/>
</dbReference>
<keyword evidence="7" id="KW-0812">Transmembrane</keyword>
<dbReference type="SUPFAM" id="SSF48264">
    <property type="entry name" value="Cytochrome P450"/>
    <property type="match status" value="1"/>
</dbReference>